<evidence type="ECO:0000313" key="2">
    <source>
        <dbReference type="EMBL" id="KAJ4966483.1"/>
    </source>
</evidence>
<protein>
    <submittedName>
        <fullName evidence="2">Uncharacterized protein</fullName>
    </submittedName>
</protein>
<keyword evidence="3" id="KW-1185">Reference proteome</keyword>
<reference evidence="2" key="1">
    <citation type="journal article" date="2023" name="Plant J.">
        <title>The genome of the king protea, Protea cynaroides.</title>
        <authorList>
            <person name="Chang J."/>
            <person name="Duong T.A."/>
            <person name="Schoeman C."/>
            <person name="Ma X."/>
            <person name="Roodt D."/>
            <person name="Barker N."/>
            <person name="Li Z."/>
            <person name="Van de Peer Y."/>
            <person name="Mizrachi E."/>
        </authorList>
    </citation>
    <scope>NUCLEOTIDE SEQUENCE</scope>
    <source>
        <tissue evidence="2">Young leaves</tissue>
    </source>
</reference>
<accession>A0A9Q0K9P7</accession>
<feature type="region of interest" description="Disordered" evidence="1">
    <location>
        <begin position="59"/>
        <end position="89"/>
    </location>
</feature>
<dbReference type="Proteomes" id="UP001141806">
    <property type="component" value="Unassembled WGS sequence"/>
</dbReference>
<dbReference type="PANTHER" id="PTHR33872">
    <property type="entry name" value="DNA POLYMERASE EPSILON CATALYTIC SUBUNIT A"/>
    <property type="match status" value="1"/>
</dbReference>
<gene>
    <name evidence="2" type="ORF">NE237_018332</name>
</gene>
<dbReference type="PANTHER" id="PTHR33872:SF2">
    <property type="entry name" value="DNA POLYMERASE EPSILON CATALYTIC SUBUNIT A"/>
    <property type="match status" value="1"/>
</dbReference>
<proteinExistence type="predicted"/>
<dbReference type="EMBL" id="JAMYWD010000007">
    <property type="protein sequence ID" value="KAJ4966483.1"/>
    <property type="molecule type" value="Genomic_DNA"/>
</dbReference>
<evidence type="ECO:0000313" key="3">
    <source>
        <dbReference type="Proteomes" id="UP001141806"/>
    </source>
</evidence>
<evidence type="ECO:0000256" key="1">
    <source>
        <dbReference type="SAM" id="MobiDB-lite"/>
    </source>
</evidence>
<comment type="caution">
    <text evidence="2">The sequence shown here is derived from an EMBL/GenBank/DDBJ whole genome shotgun (WGS) entry which is preliminary data.</text>
</comment>
<organism evidence="2 3">
    <name type="scientific">Protea cynaroides</name>
    <dbReference type="NCBI Taxonomy" id="273540"/>
    <lineage>
        <taxon>Eukaryota</taxon>
        <taxon>Viridiplantae</taxon>
        <taxon>Streptophyta</taxon>
        <taxon>Embryophyta</taxon>
        <taxon>Tracheophyta</taxon>
        <taxon>Spermatophyta</taxon>
        <taxon>Magnoliopsida</taxon>
        <taxon>Proteales</taxon>
        <taxon>Proteaceae</taxon>
        <taxon>Protea</taxon>
    </lineage>
</organism>
<name>A0A9Q0K9P7_9MAGN</name>
<feature type="compositionally biased region" description="Polar residues" evidence="1">
    <location>
        <begin position="79"/>
        <end position="89"/>
    </location>
</feature>
<dbReference type="AlphaFoldDB" id="A0A9Q0K9P7"/>
<dbReference type="OrthoDB" id="1858881at2759"/>
<sequence>MVSSQIPYAFLVAIAEASDKTCLSAKYLRNRSFTKGEIETYWRLKKRTEEEHRRSILSGLLETSQENGEQKESGVLRVQRSNSAPPANVRESITNMESETDLESIVTKNAWWTRSNWAFLNEPPVILTESPSYKYASQHQVINFCSSKTDTV</sequence>